<evidence type="ECO:0000313" key="2">
    <source>
        <dbReference type="EMBL" id="ABD45263.1"/>
    </source>
</evidence>
<dbReference type="KEGG" id="ech:ECH_1056"/>
<keyword evidence="1" id="KW-0472">Membrane</keyword>
<gene>
    <name evidence="2" type="ordered locus">ECH_1056</name>
</gene>
<proteinExistence type="predicted"/>
<accession>Q2GFE2</accession>
<dbReference type="HOGENOM" id="CLU_3167513_0_0_5"/>
<reference evidence="2 3" key="1">
    <citation type="journal article" date="2006" name="PLoS Genet.">
        <title>Comparative genomics of emerging human ehrlichiosis agents.</title>
        <authorList>
            <person name="Dunning Hotopp J.C."/>
            <person name="Lin M."/>
            <person name="Madupu R."/>
            <person name="Crabtree J."/>
            <person name="Angiuoli S.V."/>
            <person name="Eisen J.A."/>
            <person name="Seshadri R."/>
            <person name="Ren Q."/>
            <person name="Wu M."/>
            <person name="Utterback T.R."/>
            <person name="Smith S."/>
            <person name="Lewis M."/>
            <person name="Khouri H."/>
            <person name="Zhang C."/>
            <person name="Niu H."/>
            <person name="Lin Q."/>
            <person name="Ohashi N."/>
            <person name="Zhi N."/>
            <person name="Nelson W."/>
            <person name="Brinkac L.M."/>
            <person name="Dodson R.J."/>
            <person name="Rosovitz M.J."/>
            <person name="Sundaram J."/>
            <person name="Daugherty S.C."/>
            <person name="Davidsen T."/>
            <person name="Durkin A.S."/>
            <person name="Gwinn M."/>
            <person name="Haft D.H."/>
            <person name="Selengut J.D."/>
            <person name="Sullivan S.A."/>
            <person name="Zafar N."/>
            <person name="Zhou L."/>
            <person name="Benahmed F."/>
            <person name="Forberger H."/>
            <person name="Halpin R."/>
            <person name="Mulligan S."/>
            <person name="Robinson J."/>
            <person name="White O."/>
            <person name="Rikihisa Y."/>
            <person name="Tettelin H."/>
        </authorList>
    </citation>
    <scope>NUCLEOTIDE SEQUENCE [LARGE SCALE GENOMIC DNA]</scope>
    <source>
        <strain evidence="3">ATCC CRL-10679 / Arkansas</strain>
    </source>
</reference>
<evidence type="ECO:0000256" key="1">
    <source>
        <dbReference type="SAM" id="Phobius"/>
    </source>
</evidence>
<protein>
    <submittedName>
        <fullName evidence="2">Uncharacterized protein</fullName>
    </submittedName>
</protein>
<keyword evidence="1" id="KW-0812">Transmembrane</keyword>
<dbReference type="STRING" id="205920.ECH_1056"/>
<keyword evidence="3" id="KW-1185">Reference proteome</keyword>
<keyword evidence="1" id="KW-1133">Transmembrane helix</keyword>
<feature type="transmembrane region" description="Helical" evidence="1">
    <location>
        <begin position="26"/>
        <end position="45"/>
    </location>
</feature>
<dbReference type="Proteomes" id="UP000008320">
    <property type="component" value="Chromosome"/>
</dbReference>
<sequence length="47" mass="5867">MIVYMYNLRISNELRLLSFYYQIINYAYKFRVMIMMLLIIINFSYAL</sequence>
<evidence type="ECO:0000313" key="3">
    <source>
        <dbReference type="Proteomes" id="UP000008320"/>
    </source>
</evidence>
<dbReference type="AlphaFoldDB" id="Q2GFE2"/>
<dbReference type="EMBL" id="CP000236">
    <property type="protein sequence ID" value="ABD45263.1"/>
    <property type="molecule type" value="Genomic_DNA"/>
</dbReference>
<name>Q2GFE2_EHRCR</name>
<organism evidence="2 3">
    <name type="scientific">Ehrlichia chaffeensis (strain ATCC CRL-10679 / Arkansas)</name>
    <dbReference type="NCBI Taxonomy" id="205920"/>
    <lineage>
        <taxon>Bacteria</taxon>
        <taxon>Pseudomonadati</taxon>
        <taxon>Pseudomonadota</taxon>
        <taxon>Alphaproteobacteria</taxon>
        <taxon>Rickettsiales</taxon>
        <taxon>Anaplasmataceae</taxon>
        <taxon>Ehrlichia</taxon>
    </lineage>
</organism>